<proteinExistence type="predicted"/>
<evidence type="ECO:0000313" key="3">
    <source>
        <dbReference type="Proteomes" id="UP000823388"/>
    </source>
</evidence>
<accession>A0A8T0P583</accession>
<keyword evidence="1" id="KW-0812">Transmembrane</keyword>
<keyword evidence="3" id="KW-1185">Reference proteome</keyword>
<feature type="transmembrane region" description="Helical" evidence="1">
    <location>
        <begin position="83"/>
        <end position="101"/>
    </location>
</feature>
<dbReference type="Proteomes" id="UP000823388">
    <property type="component" value="Chromosome 8N"/>
</dbReference>
<dbReference type="EMBL" id="CM029052">
    <property type="protein sequence ID" value="KAG2555945.1"/>
    <property type="molecule type" value="Genomic_DNA"/>
</dbReference>
<keyword evidence="1" id="KW-0472">Membrane</keyword>
<name>A0A8T0P583_PANVG</name>
<dbReference type="AlphaFoldDB" id="A0A8T0P583"/>
<sequence>MMHHQHYPDLAHLRHVPAESISVLFSHEPVRKRQQARKNLAKNRSLTFWFALAGHHHYSSSVSVSLGSLFCCGWRCVGRMPELPFLLFLLHAVVCAGLFGSRDFGLHC</sequence>
<protein>
    <submittedName>
        <fullName evidence="2">Uncharacterized protein</fullName>
    </submittedName>
</protein>
<reference evidence="2 3" key="1">
    <citation type="submission" date="2020-05" db="EMBL/GenBank/DDBJ databases">
        <title>WGS assembly of Panicum virgatum.</title>
        <authorList>
            <person name="Lovell J.T."/>
            <person name="Jenkins J."/>
            <person name="Shu S."/>
            <person name="Juenger T.E."/>
            <person name="Schmutz J."/>
        </authorList>
    </citation>
    <scope>NUCLEOTIDE SEQUENCE [LARGE SCALE GENOMIC DNA]</scope>
    <source>
        <strain evidence="3">cv. AP13</strain>
    </source>
</reference>
<keyword evidence="1" id="KW-1133">Transmembrane helix</keyword>
<evidence type="ECO:0000256" key="1">
    <source>
        <dbReference type="SAM" id="Phobius"/>
    </source>
</evidence>
<evidence type="ECO:0000313" key="2">
    <source>
        <dbReference type="EMBL" id="KAG2555945.1"/>
    </source>
</evidence>
<organism evidence="2 3">
    <name type="scientific">Panicum virgatum</name>
    <name type="common">Blackwell switchgrass</name>
    <dbReference type="NCBI Taxonomy" id="38727"/>
    <lineage>
        <taxon>Eukaryota</taxon>
        <taxon>Viridiplantae</taxon>
        <taxon>Streptophyta</taxon>
        <taxon>Embryophyta</taxon>
        <taxon>Tracheophyta</taxon>
        <taxon>Spermatophyta</taxon>
        <taxon>Magnoliopsida</taxon>
        <taxon>Liliopsida</taxon>
        <taxon>Poales</taxon>
        <taxon>Poaceae</taxon>
        <taxon>PACMAD clade</taxon>
        <taxon>Panicoideae</taxon>
        <taxon>Panicodae</taxon>
        <taxon>Paniceae</taxon>
        <taxon>Panicinae</taxon>
        <taxon>Panicum</taxon>
        <taxon>Panicum sect. Hiantes</taxon>
    </lineage>
</organism>
<gene>
    <name evidence="2" type="ORF">PVAP13_8NG045101</name>
</gene>
<comment type="caution">
    <text evidence="2">The sequence shown here is derived from an EMBL/GenBank/DDBJ whole genome shotgun (WGS) entry which is preliminary data.</text>
</comment>